<evidence type="ECO:0000313" key="4">
    <source>
        <dbReference type="EMBL" id="KAH7567399.1"/>
    </source>
</evidence>
<name>A0ABQ8HSY9_9ROSI</name>
<reference evidence="4 5" key="1">
    <citation type="submission" date="2021-02" db="EMBL/GenBank/DDBJ databases">
        <title>Plant Genome Project.</title>
        <authorList>
            <person name="Zhang R.-G."/>
        </authorList>
    </citation>
    <scope>NUCLEOTIDE SEQUENCE [LARGE SCALE GENOMIC DNA]</scope>
    <source>
        <tissue evidence="4">Leaves</tissue>
    </source>
</reference>
<gene>
    <name evidence="4" type="ORF">JRO89_XS07G0065400</name>
</gene>
<dbReference type="Proteomes" id="UP000827721">
    <property type="component" value="Unassembled WGS sequence"/>
</dbReference>
<protein>
    <recommendedName>
        <fullName evidence="3">EF-hand domain-containing protein</fullName>
    </recommendedName>
</protein>
<sequence length="136" mass="15169">MVRGGGSAKAAATQGKEERRKSDKQCLSAKLAESCRSNYARVRANFGTKKGFLVGESTPQTEQLIRALFQRHDTDHNGFLDKAEVEKAFRELGSLLPSYRAYRGIKIADDNGDGFIDIHELQKLVQYAKKQGYTIT</sequence>
<evidence type="ECO:0000313" key="5">
    <source>
        <dbReference type="Proteomes" id="UP000827721"/>
    </source>
</evidence>
<dbReference type="PROSITE" id="PS50222">
    <property type="entry name" value="EF_HAND_2"/>
    <property type="match status" value="2"/>
</dbReference>
<keyword evidence="5" id="KW-1185">Reference proteome</keyword>
<evidence type="ECO:0000256" key="2">
    <source>
        <dbReference type="SAM" id="MobiDB-lite"/>
    </source>
</evidence>
<comment type="caution">
    <text evidence="4">The sequence shown here is derived from an EMBL/GenBank/DDBJ whole genome shotgun (WGS) entry which is preliminary data.</text>
</comment>
<dbReference type="EMBL" id="JAFEMO010000007">
    <property type="protein sequence ID" value="KAH7567399.1"/>
    <property type="molecule type" value="Genomic_DNA"/>
</dbReference>
<dbReference type="CDD" id="cd00051">
    <property type="entry name" value="EFh"/>
    <property type="match status" value="1"/>
</dbReference>
<dbReference type="SUPFAM" id="SSF47473">
    <property type="entry name" value="EF-hand"/>
    <property type="match status" value="1"/>
</dbReference>
<dbReference type="InterPro" id="IPR002048">
    <property type="entry name" value="EF_hand_dom"/>
</dbReference>
<dbReference type="Pfam" id="PF13499">
    <property type="entry name" value="EF-hand_7"/>
    <property type="match status" value="1"/>
</dbReference>
<accession>A0ABQ8HSY9</accession>
<evidence type="ECO:0000256" key="1">
    <source>
        <dbReference type="ARBA" id="ARBA00022837"/>
    </source>
</evidence>
<dbReference type="InterPro" id="IPR018247">
    <property type="entry name" value="EF_Hand_1_Ca_BS"/>
</dbReference>
<dbReference type="InterPro" id="IPR011992">
    <property type="entry name" value="EF-hand-dom_pair"/>
</dbReference>
<evidence type="ECO:0000259" key="3">
    <source>
        <dbReference type="PROSITE" id="PS50222"/>
    </source>
</evidence>
<dbReference type="PROSITE" id="PS00018">
    <property type="entry name" value="EF_HAND_1"/>
    <property type="match status" value="2"/>
</dbReference>
<feature type="domain" description="EF-hand" evidence="3">
    <location>
        <begin position="105"/>
        <end position="131"/>
    </location>
</feature>
<dbReference type="SMART" id="SM00054">
    <property type="entry name" value="EFh"/>
    <property type="match status" value="2"/>
</dbReference>
<organism evidence="4 5">
    <name type="scientific">Xanthoceras sorbifolium</name>
    <dbReference type="NCBI Taxonomy" id="99658"/>
    <lineage>
        <taxon>Eukaryota</taxon>
        <taxon>Viridiplantae</taxon>
        <taxon>Streptophyta</taxon>
        <taxon>Embryophyta</taxon>
        <taxon>Tracheophyta</taxon>
        <taxon>Spermatophyta</taxon>
        <taxon>Magnoliopsida</taxon>
        <taxon>eudicotyledons</taxon>
        <taxon>Gunneridae</taxon>
        <taxon>Pentapetalae</taxon>
        <taxon>rosids</taxon>
        <taxon>malvids</taxon>
        <taxon>Sapindales</taxon>
        <taxon>Sapindaceae</taxon>
        <taxon>Xanthoceroideae</taxon>
        <taxon>Xanthoceras</taxon>
    </lineage>
</organism>
<feature type="domain" description="EF-hand" evidence="3">
    <location>
        <begin position="60"/>
        <end position="95"/>
    </location>
</feature>
<keyword evidence="1" id="KW-0106">Calcium</keyword>
<proteinExistence type="predicted"/>
<feature type="region of interest" description="Disordered" evidence="2">
    <location>
        <begin position="1"/>
        <end position="23"/>
    </location>
</feature>
<dbReference type="Gene3D" id="1.10.238.10">
    <property type="entry name" value="EF-hand"/>
    <property type="match status" value="1"/>
</dbReference>